<dbReference type="PANTHER" id="PTHR30537">
    <property type="entry name" value="HTH-TYPE TRANSCRIPTIONAL REGULATOR"/>
    <property type="match status" value="1"/>
</dbReference>
<keyword evidence="6" id="KW-1185">Reference proteome</keyword>
<dbReference type="Gene3D" id="1.10.10.10">
    <property type="entry name" value="Winged helix-like DNA-binding domain superfamily/Winged helix DNA-binding domain"/>
    <property type="match status" value="1"/>
</dbReference>
<dbReference type="GO" id="GO:0006351">
    <property type="term" value="P:DNA-templated transcription"/>
    <property type="evidence" value="ECO:0007669"/>
    <property type="project" value="TreeGrafter"/>
</dbReference>
<dbReference type="Pfam" id="PF00126">
    <property type="entry name" value="HTH_1"/>
    <property type="match status" value="1"/>
</dbReference>
<gene>
    <name evidence="4" type="ORF">BCF38_12127</name>
    <name evidence="5" type="ORF">SAMN05421539_12127</name>
</gene>
<dbReference type="PRINTS" id="PR00039">
    <property type="entry name" value="HTHLYSR"/>
</dbReference>
<proteinExistence type="inferred from homology"/>
<accession>A0A2Y9C966</accession>
<dbReference type="GO" id="GO:0003700">
    <property type="term" value="F:DNA-binding transcription factor activity"/>
    <property type="evidence" value="ECO:0007669"/>
    <property type="project" value="InterPro"/>
</dbReference>
<evidence type="ECO:0000256" key="2">
    <source>
        <dbReference type="SAM" id="MobiDB-lite"/>
    </source>
</evidence>
<evidence type="ECO:0000313" key="5">
    <source>
        <dbReference type="EMBL" id="SSA51523.1"/>
    </source>
</evidence>
<dbReference type="EMBL" id="UETC01000021">
    <property type="protein sequence ID" value="SSA51523.1"/>
    <property type="molecule type" value="Genomic_DNA"/>
</dbReference>
<dbReference type="EMBL" id="QGDJ01000021">
    <property type="protein sequence ID" value="PWJ10922.1"/>
    <property type="molecule type" value="Genomic_DNA"/>
</dbReference>
<evidence type="ECO:0000259" key="3">
    <source>
        <dbReference type="PROSITE" id="PS50931"/>
    </source>
</evidence>
<dbReference type="Proteomes" id="UP000251571">
    <property type="component" value="Unassembled WGS sequence"/>
</dbReference>
<feature type="region of interest" description="Disordered" evidence="2">
    <location>
        <begin position="129"/>
        <end position="167"/>
    </location>
</feature>
<dbReference type="AlphaFoldDB" id="A0A2Y9C966"/>
<organism evidence="5 7">
    <name type="scientific">Jannaschia seohaensis</name>
    <dbReference type="NCBI Taxonomy" id="475081"/>
    <lineage>
        <taxon>Bacteria</taxon>
        <taxon>Pseudomonadati</taxon>
        <taxon>Pseudomonadota</taxon>
        <taxon>Alphaproteobacteria</taxon>
        <taxon>Rhodobacterales</taxon>
        <taxon>Roseobacteraceae</taxon>
        <taxon>Jannaschia</taxon>
    </lineage>
</organism>
<dbReference type="InterPro" id="IPR000847">
    <property type="entry name" value="LysR_HTH_N"/>
</dbReference>
<sequence length="190" mass="20257">MLDWRALPSLTALRAFDARARHGSFAEAARALNVTHAAVAQQVRALETELGHRLATRQGRQVQLTDAGRQLALALADGFGTIADAVGGLRDRARSRALRVTTTPFLTERVIMPHLASFRRRDFDPSGPILRGCGGRGIRSGDPGGTARDADHAARNGPMPRRAGGFDRDRLALAAERRGAGPARAALALA</sequence>
<dbReference type="InterPro" id="IPR036388">
    <property type="entry name" value="WH-like_DNA-bd_sf"/>
</dbReference>
<evidence type="ECO:0000313" key="4">
    <source>
        <dbReference type="EMBL" id="PWJ10922.1"/>
    </source>
</evidence>
<dbReference type="InterPro" id="IPR058163">
    <property type="entry name" value="LysR-type_TF_proteobact-type"/>
</dbReference>
<reference evidence="4 6" key="2">
    <citation type="submission" date="2018-03" db="EMBL/GenBank/DDBJ databases">
        <title>Genomic Encyclopedia of Archaeal and Bacterial Type Strains, Phase II (KMG-II): from individual species to whole genera.</title>
        <authorList>
            <person name="Goeker M."/>
        </authorList>
    </citation>
    <scope>NUCLEOTIDE SEQUENCE [LARGE SCALE GENOMIC DNA]</scope>
    <source>
        <strain evidence="4 6">DSM 25227</strain>
    </source>
</reference>
<dbReference type="GO" id="GO:0043565">
    <property type="term" value="F:sequence-specific DNA binding"/>
    <property type="evidence" value="ECO:0007669"/>
    <property type="project" value="TreeGrafter"/>
</dbReference>
<protein>
    <submittedName>
        <fullName evidence="4">Regulatory helix-turn-helix LysR family protein</fullName>
    </submittedName>
    <submittedName>
        <fullName evidence="5">Regulatory helix-turn-helix protein, lysR family</fullName>
    </submittedName>
</protein>
<dbReference type="SUPFAM" id="SSF46785">
    <property type="entry name" value="Winged helix' DNA-binding domain"/>
    <property type="match status" value="1"/>
</dbReference>
<evidence type="ECO:0000313" key="7">
    <source>
        <dbReference type="Proteomes" id="UP000251571"/>
    </source>
</evidence>
<dbReference type="InterPro" id="IPR036390">
    <property type="entry name" value="WH_DNA-bd_sf"/>
</dbReference>
<evidence type="ECO:0000256" key="1">
    <source>
        <dbReference type="ARBA" id="ARBA00009437"/>
    </source>
</evidence>
<reference evidence="5 7" key="1">
    <citation type="submission" date="2016-10" db="EMBL/GenBank/DDBJ databases">
        <authorList>
            <person name="Cai Z."/>
        </authorList>
    </citation>
    <scope>NUCLEOTIDE SEQUENCE [LARGE SCALE GENOMIC DNA]</scope>
    <source>
        <strain evidence="5 7">DSM 25227</strain>
    </source>
</reference>
<feature type="domain" description="HTH lysR-type" evidence="3">
    <location>
        <begin position="8"/>
        <end position="65"/>
    </location>
</feature>
<dbReference type="PANTHER" id="PTHR30537:SF74">
    <property type="entry name" value="HTH-TYPE TRANSCRIPTIONAL REGULATOR TRPI"/>
    <property type="match status" value="1"/>
</dbReference>
<dbReference type="Proteomes" id="UP000245839">
    <property type="component" value="Unassembled WGS sequence"/>
</dbReference>
<name>A0A2Y9C966_9RHOB</name>
<evidence type="ECO:0000313" key="6">
    <source>
        <dbReference type="Proteomes" id="UP000245839"/>
    </source>
</evidence>
<dbReference type="PROSITE" id="PS50931">
    <property type="entry name" value="HTH_LYSR"/>
    <property type="match status" value="1"/>
</dbReference>
<comment type="similarity">
    <text evidence="1">Belongs to the LysR transcriptional regulatory family.</text>
</comment>
<feature type="compositionally biased region" description="Gly residues" evidence="2">
    <location>
        <begin position="132"/>
        <end position="144"/>
    </location>
</feature>